<evidence type="ECO:0000313" key="2">
    <source>
        <dbReference type="EMBL" id="GGX33753.1"/>
    </source>
</evidence>
<name>A0ABQ2XTK3_9BURK</name>
<reference evidence="3" key="1">
    <citation type="journal article" date="2019" name="Int. J. Syst. Evol. Microbiol.">
        <title>The Global Catalogue of Microorganisms (GCM) 10K type strain sequencing project: providing services to taxonomists for standard genome sequencing and annotation.</title>
        <authorList>
            <consortium name="The Broad Institute Genomics Platform"/>
            <consortium name="The Broad Institute Genome Sequencing Center for Infectious Disease"/>
            <person name="Wu L."/>
            <person name="Ma J."/>
        </authorList>
    </citation>
    <scope>NUCLEOTIDE SEQUENCE [LARGE SCALE GENOMIC DNA]</scope>
    <source>
        <strain evidence="3">KCTC 23917</strain>
    </source>
</reference>
<keyword evidence="1" id="KW-0812">Transmembrane</keyword>
<sequence>MNHQIQSLSVKKIGAGTVYKLIAVGLTVGFLPIFTAFGVMGAFGLETLMWNKAPVTGFKAIFVGPLMAVFMSLLFTAILGSVIAFGLWLFSFFKPITIEYTVTETKQQSHG</sequence>
<keyword evidence="3" id="KW-1185">Reference proteome</keyword>
<protein>
    <recommendedName>
        <fullName evidence="4">DUF3566 domain-containing protein</fullName>
    </recommendedName>
</protein>
<gene>
    <name evidence="2" type="ORF">GCM10010946_08370</name>
</gene>
<dbReference type="EMBL" id="BMYU01000002">
    <property type="protein sequence ID" value="GGX33753.1"/>
    <property type="molecule type" value="Genomic_DNA"/>
</dbReference>
<evidence type="ECO:0000313" key="3">
    <source>
        <dbReference type="Proteomes" id="UP000653343"/>
    </source>
</evidence>
<evidence type="ECO:0000256" key="1">
    <source>
        <dbReference type="SAM" id="Phobius"/>
    </source>
</evidence>
<dbReference type="RefSeq" id="WP_189355805.1">
    <property type="nucleotide sequence ID" value="NZ_BMYU01000002.1"/>
</dbReference>
<feature type="transmembrane region" description="Helical" evidence="1">
    <location>
        <begin position="21"/>
        <end position="45"/>
    </location>
</feature>
<keyword evidence="1" id="KW-1133">Transmembrane helix</keyword>
<organism evidence="2 3">
    <name type="scientific">Undibacterium squillarum</name>
    <dbReference type="NCBI Taxonomy" id="1131567"/>
    <lineage>
        <taxon>Bacteria</taxon>
        <taxon>Pseudomonadati</taxon>
        <taxon>Pseudomonadota</taxon>
        <taxon>Betaproteobacteria</taxon>
        <taxon>Burkholderiales</taxon>
        <taxon>Oxalobacteraceae</taxon>
        <taxon>Undibacterium</taxon>
    </lineage>
</organism>
<keyword evidence="1" id="KW-0472">Membrane</keyword>
<proteinExistence type="predicted"/>
<comment type="caution">
    <text evidence="2">The sequence shown here is derived from an EMBL/GenBank/DDBJ whole genome shotgun (WGS) entry which is preliminary data.</text>
</comment>
<evidence type="ECO:0008006" key="4">
    <source>
        <dbReference type="Google" id="ProtNLM"/>
    </source>
</evidence>
<accession>A0ABQ2XTK3</accession>
<dbReference type="Proteomes" id="UP000653343">
    <property type="component" value="Unassembled WGS sequence"/>
</dbReference>
<feature type="transmembrane region" description="Helical" evidence="1">
    <location>
        <begin position="65"/>
        <end position="90"/>
    </location>
</feature>